<accession>A0A498IU73</accession>
<sequence>MEIANIHKVRKRPSDQGNFEKLSQHRFSSTHTNIPNKSSNRLHSLIRIDETMKQFQKSLIELETEAEHLLLARNQAV</sequence>
<reference evidence="2 3" key="1">
    <citation type="submission" date="2018-10" db="EMBL/GenBank/DDBJ databases">
        <title>A high-quality apple genome assembly.</title>
        <authorList>
            <person name="Hu J."/>
        </authorList>
    </citation>
    <scope>NUCLEOTIDE SEQUENCE [LARGE SCALE GENOMIC DNA]</scope>
    <source>
        <strain evidence="3">cv. HFTH1</strain>
        <tissue evidence="2">Young leaf</tissue>
    </source>
</reference>
<evidence type="ECO:0000313" key="3">
    <source>
        <dbReference type="Proteomes" id="UP000290289"/>
    </source>
</evidence>
<dbReference type="AlphaFoldDB" id="A0A498IU73"/>
<evidence type="ECO:0000313" key="2">
    <source>
        <dbReference type="EMBL" id="RXH86816.1"/>
    </source>
</evidence>
<organism evidence="2 3">
    <name type="scientific">Malus domestica</name>
    <name type="common">Apple</name>
    <name type="synonym">Pyrus malus</name>
    <dbReference type="NCBI Taxonomy" id="3750"/>
    <lineage>
        <taxon>Eukaryota</taxon>
        <taxon>Viridiplantae</taxon>
        <taxon>Streptophyta</taxon>
        <taxon>Embryophyta</taxon>
        <taxon>Tracheophyta</taxon>
        <taxon>Spermatophyta</taxon>
        <taxon>Magnoliopsida</taxon>
        <taxon>eudicotyledons</taxon>
        <taxon>Gunneridae</taxon>
        <taxon>Pentapetalae</taxon>
        <taxon>rosids</taxon>
        <taxon>fabids</taxon>
        <taxon>Rosales</taxon>
        <taxon>Rosaceae</taxon>
        <taxon>Amygdaloideae</taxon>
        <taxon>Maleae</taxon>
        <taxon>Malus</taxon>
    </lineage>
</organism>
<gene>
    <name evidence="2" type="ORF">DVH24_022089</name>
</gene>
<keyword evidence="3" id="KW-1185">Reference proteome</keyword>
<comment type="caution">
    <text evidence="2">The sequence shown here is derived from an EMBL/GenBank/DDBJ whole genome shotgun (WGS) entry which is preliminary data.</text>
</comment>
<dbReference type="Proteomes" id="UP000290289">
    <property type="component" value="Chromosome 10"/>
</dbReference>
<keyword evidence="1" id="KW-0175">Coiled coil</keyword>
<dbReference type="EMBL" id="RDQH01000336">
    <property type="protein sequence ID" value="RXH86816.1"/>
    <property type="molecule type" value="Genomic_DNA"/>
</dbReference>
<name>A0A498IU73_MALDO</name>
<protein>
    <submittedName>
        <fullName evidence="2">Uncharacterized protein</fullName>
    </submittedName>
</protein>
<proteinExistence type="predicted"/>
<evidence type="ECO:0000256" key="1">
    <source>
        <dbReference type="SAM" id="Coils"/>
    </source>
</evidence>
<feature type="coiled-coil region" evidence="1">
    <location>
        <begin position="45"/>
        <end position="72"/>
    </location>
</feature>